<feature type="transmembrane region" description="Helical" evidence="1">
    <location>
        <begin position="331"/>
        <end position="350"/>
    </location>
</feature>
<feature type="transmembrane region" description="Helical" evidence="1">
    <location>
        <begin position="438"/>
        <end position="457"/>
    </location>
</feature>
<feature type="transmembrane region" description="Helical" evidence="1">
    <location>
        <begin position="402"/>
        <end position="431"/>
    </location>
</feature>
<evidence type="ECO:0000313" key="3">
    <source>
        <dbReference type="Proteomes" id="UP000002255"/>
    </source>
</evidence>
<name>D1BX23_XYLCX</name>
<feature type="transmembrane region" description="Helical" evidence="1">
    <location>
        <begin position="38"/>
        <end position="58"/>
    </location>
</feature>
<evidence type="ECO:0000313" key="2">
    <source>
        <dbReference type="EMBL" id="ACZ31591.1"/>
    </source>
</evidence>
<organism evidence="2 3">
    <name type="scientific">Xylanimonas cellulosilytica (strain DSM 15894 / JCM 12276 / CECT 5975 / KCTC 9989 / LMG 20990 / NBRC 107835 / XIL07)</name>
    <dbReference type="NCBI Taxonomy" id="446471"/>
    <lineage>
        <taxon>Bacteria</taxon>
        <taxon>Bacillati</taxon>
        <taxon>Actinomycetota</taxon>
        <taxon>Actinomycetes</taxon>
        <taxon>Micrococcales</taxon>
        <taxon>Promicromonosporaceae</taxon>
        <taxon>Xylanimonas</taxon>
    </lineage>
</organism>
<dbReference type="HOGENOM" id="CLU_017691_1_0_11"/>
<feature type="transmembrane region" description="Helical" evidence="1">
    <location>
        <begin position="257"/>
        <end position="276"/>
    </location>
</feature>
<keyword evidence="1" id="KW-0812">Transmembrane</keyword>
<proteinExistence type="predicted"/>
<dbReference type="InterPro" id="IPR046671">
    <property type="entry name" value="DUF6541"/>
</dbReference>
<feature type="transmembrane region" description="Helical" evidence="1">
    <location>
        <begin position="477"/>
        <end position="497"/>
    </location>
</feature>
<sequence length="690" mass="71621">MRAESATRADHIVRPRAEATARGRYFGAMTWLAAIPEITLAFLWLFLPGVAVVLALGLRNLVAVLAAPVLSVGLLSALAVVFGVVGIAWRPLPVGIAVVVVAALVLLVRRFAVRRAGIGPVATADAGVRTHGSGVVVGMTLLGVVAGGLIAAVPIAQGLLPDLPPISWDQVFHLSATRFVIETADASPFAIQRMSQPDAASVPFYPAAWHGLVALVTTDSVVPATNAAILVVSGAVWPAGLAALARTISPGRTTVALIAPIVGAGFFAFPTFLMGWAWPNALAVALIPGTLAAVLMALARPGGGQGSRVAWVLAALLGLGGIGLAHPNGALTFGIMVTPLIVAALVGAAYRRARQGAPTAQAVLLGALAVAWCAAWWFAIVVSGRQLADTSTQGTAGMRAGLWAALTGGSTSTRGTLLLAVLIGVGAVVMLWQRHARWLLVSLAALVALGGLADSSWSLNWITAAWFWDPWRFRAPAAIVSAVVIAVGLAVIAQTVARASARVVDRLRTDEGMHGPLVTAISGALVVGLVAATGGLWTAERRTYFWDQARGVSQPESTGSMLTTPEIAMITRLGDTLPDDARVLGSPFTGTTLVYAVTGRNVVFPNFSGRWSADAAHLGLHLADIHQDPRVCEALDTLGVGYLYTDTNVYHYAHPFQSQFVGIPGEAPQPGFELLDEGGSARVYRITACG</sequence>
<gene>
    <name evidence="2" type="ordered locus">Xcel_2576</name>
</gene>
<feature type="transmembrane region" description="Helical" evidence="1">
    <location>
        <begin position="517"/>
        <end position="537"/>
    </location>
</feature>
<dbReference type="Pfam" id="PF20176">
    <property type="entry name" value="DUF6541"/>
    <property type="match status" value="1"/>
</dbReference>
<dbReference type="eggNOG" id="COG5617">
    <property type="taxonomic scope" value="Bacteria"/>
</dbReference>
<feature type="transmembrane region" description="Helical" evidence="1">
    <location>
        <begin position="362"/>
        <end position="382"/>
    </location>
</feature>
<reference evidence="3" key="1">
    <citation type="submission" date="2009-11" db="EMBL/GenBank/DDBJ databases">
        <title>The complete chromosome of Xylanimonas cellulosilytica DSM 15894.</title>
        <authorList>
            <consortium name="US DOE Joint Genome Institute (JGI-PGF)"/>
            <person name="Lucas S."/>
            <person name="Copeland A."/>
            <person name="Lapidus A."/>
            <person name="Glavina del Rio T."/>
            <person name="Dalin E."/>
            <person name="Tice H."/>
            <person name="Bruce D."/>
            <person name="Goodwin L."/>
            <person name="Pitluck S."/>
            <person name="Kyrpides N."/>
            <person name="Mavromatis K."/>
            <person name="Ivanova N."/>
            <person name="Mikhailova N."/>
            <person name="Foster B."/>
            <person name="Clum A."/>
            <person name="Brettin T."/>
            <person name="Detter J.C."/>
            <person name="Han C."/>
            <person name="Larimer F."/>
            <person name="Land M."/>
            <person name="Hauser L."/>
            <person name="Markowitz V."/>
            <person name="Cheng J.F."/>
            <person name="Hugenholtz P."/>
            <person name="Woyke T."/>
            <person name="Wu D."/>
            <person name="Gehrich-Schroeter G."/>
            <person name="Schneider S."/>
            <person name="Pukall S.R."/>
            <person name="Klenk H.P."/>
            <person name="Eisen J.A."/>
        </authorList>
    </citation>
    <scope>NUCLEOTIDE SEQUENCE [LARGE SCALE GENOMIC DNA]</scope>
    <source>
        <strain evidence="3">DSM 15894 / CECT 5975 / LMG 20990 / XIL07</strain>
    </source>
</reference>
<keyword evidence="1" id="KW-1133">Transmembrane helix</keyword>
<feature type="transmembrane region" description="Helical" evidence="1">
    <location>
        <begin position="227"/>
        <end position="245"/>
    </location>
</feature>
<dbReference type="Proteomes" id="UP000002255">
    <property type="component" value="Chromosome"/>
</dbReference>
<feature type="transmembrane region" description="Helical" evidence="1">
    <location>
        <begin position="306"/>
        <end position="325"/>
    </location>
</feature>
<reference evidence="2 3" key="2">
    <citation type="journal article" date="2010" name="Stand. Genomic Sci.">
        <title>Complete genome sequence of Xylanimonas cellulosilytica type strain (XIL07).</title>
        <authorList>
            <person name="Foster B."/>
            <person name="Pukall R."/>
            <person name="Abt B."/>
            <person name="Nolan M."/>
            <person name="Glavina Del Rio T."/>
            <person name="Chen F."/>
            <person name="Lucas S."/>
            <person name="Tice H."/>
            <person name="Pitluck S."/>
            <person name="Cheng J.-F."/>
            <person name="Chertkov O."/>
            <person name="Brettin T."/>
            <person name="Han C."/>
            <person name="Detter J.C."/>
            <person name="Bruce D."/>
            <person name="Goodwin L."/>
            <person name="Ivanova N."/>
            <person name="Mavromatis K."/>
            <person name="Pati A."/>
            <person name="Mikhailova N."/>
            <person name="Chen A."/>
            <person name="Palaniappan K."/>
            <person name="Land M."/>
            <person name="Hauser L."/>
            <person name="Chang Y.-J."/>
            <person name="Jeffries C.D."/>
            <person name="Chain P."/>
            <person name="Rohde M."/>
            <person name="Goeker M."/>
            <person name="Bristow J."/>
            <person name="Eisen J.A."/>
            <person name="Markowitz V."/>
            <person name="Hugenholtz P."/>
            <person name="Kyrpides N.C."/>
            <person name="Klenk H.-P."/>
            <person name="Lapidus A."/>
        </authorList>
    </citation>
    <scope>NUCLEOTIDE SEQUENCE [LARGE SCALE GENOMIC DNA]</scope>
    <source>
        <strain evidence="3">DSM 15894 / CECT 5975 / LMG 20990 / XIL07</strain>
    </source>
</reference>
<dbReference type="KEGG" id="xce:Xcel_2576"/>
<protein>
    <submittedName>
        <fullName evidence="2">Uncharacterized protein</fullName>
    </submittedName>
</protein>
<dbReference type="EMBL" id="CP001821">
    <property type="protein sequence ID" value="ACZ31591.1"/>
    <property type="molecule type" value="Genomic_DNA"/>
</dbReference>
<feature type="transmembrane region" description="Helical" evidence="1">
    <location>
        <begin position="282"/>
        <end position="299"/>
    </location>
</feature>
<dbReference type="STRING" id="446471.Xcel_2576"/>
<feature type="transmembrane region" description="Helical" evidence="1">
    <location>
        <begin position="134"/>
        <end position="156"/>
    </location>
</feature>
<evidence type="ECO:0000256" key="1">
    <source>
        <dbReference type="SAM" id="Phobius"/>
    </source>
</evidence>
<keyword evidence="3" id="KW-1185">Reference proteome</keyword>
<dbReference type="AlphaFoldDB" id="D1BX23"/>
<accession>D1BX23</accession>
<keyword evidence="1" id="KW-0472">Membrane</keyword>
<feature type="transmembrane region" description="Helical" evidence="1">
    <location>
        <begin position="65"/>
        <end position="88"/>
    </location>
</feature>
<feature type="transmembrane region" description="Helical" evidence="1">
    <location>
        <begin position="94"/>
        <end position="113"/>
    </location>
</feature>